<reference evidence="3 4" key="2">
    <citation type="submission" date="2020-06" db="EMBL/GenBank/DDBJ databases">
        <title>Polyphasic characterization of a Rahnella strain isolated from tree sap.</title>
        <authorList>
            <person name="Kim I.S."/>
        </authorList>
    </citation>
    <scope>NUCLEOTIDE SEQUENCE [LARGE SCALE GENOMIC DNA]</scope>
    <source>
        <strain evidence="3 4">SAP-1</strain>
    </source>
</reference>
<dbReference type="Pfam" id="PF02369">
    <property type="entry name" value="Big_1"/>
    <property type="match status" value="1"/>
</dbReference>
<evidence type="ECO:0000256" key="1">
    <source>
        <dbReference type="ARBA" id="ARBA00010116"/>
    </source>
</evidence>
<dbReference type="SMART" id="SM00634">
    <property type="entry name" value="BID_1"/>
    <property type="match status" value="1"/>
</dbReference>
<dbReference type="RefSeq" id="WP_169402570.1">
    <property type="nucleotide sequence ID" value="NZ_JAADJU010000004.1"/>
</dbReference>
<evidence type="ECO:0000313" key="3">
    <source>
        <dbReference type="EMBL" id="NMP26862.1"/>
    </source>
</evidence>
<feature type="domain" description="Big-1" evidence="2">
    <location>
        <begin position="3"/>
        <end position="95"/>
    </location>
</feature>
<organism evidence="3 4">
    <name type="scientific">Rouxiella aceris</name>
    <dbReference type="NCBI Taxonomy" id="2703884"/>
    <lineage>
        <taxon>Bacteria</taxon>
        <taxon>Pseudomonadati</taxon>
        <taxon>Pseudomonadota</taxon>
        <taxon>Gammaproteobacteria</taxon>
        <taxon>Enterobacterales</taxon>
        <taxon>Yersiniaceae</taxon>
        <taxon>Rouxiella</taxon>
    </lineage>
</organism>
<dbReference type="InterPro" id="IPR008964">
    <property type="entry name" value="Invasin/intimin_cell_adhesion"/>
</dbReference>
<comment type="caution">
    <text evidence="3">The sequence shown here is derived from an EMBL/GenBank/DDBJ whole genome shotgun (WGS) entry which is preliminary data.</text>
</comment>
<dbReference type="Proteomes" id="UP000585363">
    <property type="component" value="Unassembled WGS sequence"/>
</dbReference>
<proteinExistence type="inferred from homology"/>
<comment type="similarity">
    <text evidence="1">Belongs to the intimin/invasin family.</text>
</comment>
<dbReference type="AlphaFoldDB" id="A0A848MIS8"/>
<evidence type="ECO:0000313" key="4">
    <source>
        <dbReference type="Proteomes" id="UP000585363"/>
    </source>
</evidence>
<dbReference type="PROSITE" id="PS51127">
    <property type="entry name" value="BIG1"/>
    <property type="match status" value="1"/>
</dbReference>
<dbReference type="SUPFAM" id="SSF49373">
    <property type="entry name" value="Invasin/intimin cell-adhesion fragments"/>
    <property type="match status" value="1"/>
</dbReference>
<evidence type="ECO:0000259" key="2">
    <source>
        <dbReference type="PROSITE" id="PS51127"/>
    </source>
</evidence>
<accession>A0A848MIS8</accession>
<protein>
    <recommendedName>
        <fullName evidence="2">Big-1 domain-containing protein</fullName>
    </recommendedName>
</protein>
<dbReference type="EMBL" id="JAADJU010000004">
    <property type="protein sequence ID" value="NMP26862.1"/>
    <property type="molecule type" value="Genomic_DNA"/>
</dbReference>
<keyword evidence="4" id="KW-1185">Reference proteome</keyword>
<dbReference type="InterPro" id="IPR003344">
    <property type="entry name" value="Big_1_dom"/>
</dbReference>
<name>A0A848MIS8_9GAMM</name>
<dbReference type="InterPro" id="IPR013783">
    <property type="entry name" value="Ig-like_fold"/>
</dbReference>
<sequence>MSIIALQLASYAVLADGVTTNRLQVNVTGDVTGNPESGLLVTLSADAALSFSETHLTTDESGAATATFTSTQPGTYPVTATLADGTTVTGAVAFLAVPDAANIEPTAQVPTQAATNVLTSGVKDLVGSLRAGIEDLEKVIDTVSAVGLLPVEELEALGKKLFAGLLQKFQ</sequence>
<reference evidence="3 4" key="1">
    <citation type="submission" date="2020-01" db="EMBL/GenBank/DDBJ databases">
        <authorList>
            <person name="Lee S.D."/>
        </authorList>
    </citation>
    <scope>NUCLEOTIDE SEQUENCE [LARGE SCALE GENOMIC DNA]</scope>
    <source>
        <strain evidence="3 4">SAP-1</strain>
    </source>
</reference>
<gene>
    <name evidence="3" type="ORF">GW590_08295</name>
</gene>
<dbReference type="Gene3D" id="2.60.40.10">
    <property type="entry name" value="Immunoglobulins"/>
    <property type="match status" value="1"/>
</dbReference>